<dbReference type="EMBL" id="CP146275">
    <property type="protein sequence ID" value="WWT33345.1"/>
    <property type="molecule type" value="Genomic_DNA"/>
</dbReference>
<name>A0ABZ2I0Z2_9HYPH</name>
<dbReference type="Proteomes" id="UP001369958">
    <property type="component" value="Chromosome"/>
</dbReference>
<keyword evidence="1" id="KW-0812">Transmembrane</keyword>
<reference evidence="2 3" key="1">
    <citation type="submission" date="2024-02" db="EMBL/GenBank/DDBJ databases">
        <title>Complete genome sequence of Pelagibacterium nitratireducens ZH15.</title>
        <authorList>
            <person name="Zhao L.H."/>
        </authorList>
    </citation>
    <scope>NUCLEOTIDE SEQUENCE [LARGE SCALE GENOMIC DNA]</scope>
    <source>
        <strain evidence="2 3">ZH15</strain>
    </source>
</reference>
<dbReference type="RefSeq" id="WP_338608864.1">
    <property type="nucleotide sequence ID" value="NZ_CP146275.1"/>
</dbReference>
<accession>A0ABZ2I0Z2</accession>
<feature type="transmembrane region" description="Helical" evidence="1">
    <location>
        <begin position="42"/>
        <end position="63"/>
    </location>
</feature>
<keyword evidence="1" id="KW-1133">Transmembrane helix</keyword>
<proteinExistence type="predicted"/>
<protein>
    <submittedName>
        <fullName evidence="2">Uncharacterized protein</fullName>
    </submittedName>
</protein>
<evidence type="ECO:0000256" key="1">
    <source>
        <dbReference type="SAM" id="Phobius"/>
    </source>
</evidence>
<keyword evidence="1" id="KW-0472">Membrane</keyword>
<sequence length="76" mass="7873">MPVLAVFALAICSSTRFGVSSGPAIGFALFFWTLLALLSGTPIMAIGCVIAGANLGWLAGLWLQTQVHPRHAAGSF</sequence>
<evidence type="ECO:0000313" key="3">
    <source>
        <dbReference type="Proteomes" id="UP001369958"/>
    </source>
</evidence>
<evidence type="ECO:0000313" key="2">
    <source>
        <dbReference type="EMBL" id="WWT33345.1"/>
    </source>
</evidence>
<organism evidence="2 3">
    <name type="scientific">Pelagibacterium nitratireducens</name>
    <dbReference type="NCBI Taxonomy" id="1046114"/>
    <lineage>
        <taxon>Bacteria</taxon>
        <taxon>Pseudomonadati</taxon>
        <taxon>Pseudomonadota</taxon>
        <taxon>Alphaproteobacteria</taxon>
        <taxon>Hyphomicrobiales</taxon>
        <taxon>Devosiaceae</taxon>
        <taxon>Pelagibacterium</taxon>
    </lineage>
</organism>
<gene>
    <name evidence="2" type="ORF">V6617_02455</name>
</gene>
<keyword evidence="3" id="KW-1185">Reference proteome</keyword>